<name>A0ABR7T288_HELCL</name>
<keyword evidence="2" id="KW-1185">Reference proteome</keyword>
<proteinExistence type="predicted"/>
<accession>A0ABR7T288</accession>
<dbReference type="Proteomes" id="UP000617402">
    <property type="component" value="Unassembled WGS sequence"/>
</dbReference>
<comment type="caution">
    <text evidence="1">The sequence shown here is derived from an EMBL/GenBank/DDBJ whole genome shotgun (WGS) entry which is preliminary data.</text>
</comment>
<gene>
    <name evidence="1" type="ORF">H1S01_06140</name>
</gene>
<organism evidence="1 2">
    <name type="scientific">Heliobacterium chlorum</name>
    <dbReference type="NCBI Taxonomy" id="2698"/>
    <lineage>
        <taxon>Bacteria</taxon>
        <taxon>Bacillati</taxon>
        <taxon>Bacillota</taxon>
        <taxon>Clostridia</taxon>
        <taxon>Eubacteriales</taxon>
        <taxon>Heliobacteriaceae</taxon>
        <taxon>Heliobacterium</taxon>
    </lineage>
</organism>
<dbReference type="RefSeq" id="WP_188039224.1">
    <property type="nucleotide sequence ID" value="NZ_JACVHF010000004.1"/>
</dbReference>
<evidence type="ECO:0000313" key="1">
    <source>
        <dbReference type="EMBL" id="MBC9784090.1"/>
    </source>
</evidence>
<protein>
    <submittedName>
        <fullName evidence="1">Uncharacterized protein</fullName>
    </submittedName>
</protein>
<reference evidence="1 2" key="1">
    <citation type="submission" date="2020-07" db="EMBL/GenBank/DDBJ databases">
        <title>Draft whole-genome sequence of Heliobacterium chlorum DSM 3682, type strain.</title>
        <authorList>
            <person name="Kyndt J.A."/>
            <person name="Meyer T.E."/>
            <person name="Imhoff J.F."/>
        </authorList>
    </citation>
    <scope>NUCLEOTIDE SEQUENCE [LARGE SCALE GENOMIC DNA]</scope>
    <source>
        <strain evidence="1 2">DSM 3682</strain>
    </source>
</reference>
<evidence type="ECO:0000313" key="2">
    <source>
        <dbReference type="Proteomes" id="UP000617402"/>
    </source>
</evidence>
<sequence>MDKGRDSGKIAKDPARLQQELSENLNPDDFEETEQSAVKAFGEGHSEMLTGDIGKQVIRTP</sequence>
<dbReference type="EMBL" id="JACVHF010000004">
    <property type="protein sequence ID" value="MBC9784090.1"/>
    <property type="molecule type" value="Genomic_DNA"/>
</dbReference>